<dbReference type="EMBL" id="MU971471">
    <property type="protein sequence ID" value="KAK9234493.1"/>
    <property type="molecule type" value="Genomic_DNA"/>
</dbReference>
<sequence length="165" mass="19087">MRVLTKQSGCNLLTCKLISTYIEQYDEDEDRSKMPIVVFTTRADHAALLLNLIRQVVRERFRPEHRIKAIWAEDDDWVKEFLARPNSAVDDVDVLITTSVLQAGHGLDRYFRVSFDFLFIGVLSFRQELQFVSRLRYIGRSDMAEFKYGWIPVGKVGAKLAGQDI</sequence>
<organism evidence="1 2">
    <name type="scientific">Lipomyces kononenkoae</name>
    <name type="common">Yeast</name>
    <dbReference type="NCBI Taxonomy" id="34357"/>
    <lineage>
        <taxon>Eukaryota</taxon>
        <taxon>Fungi</taxon>
        <taxon>Dikarya</taxon>
        <taxon>Ascomycota</taxon>
        <taxon>Saccharomycotina</taxon>
        <taxon>Lipomycetes</taxon>
        <taxon>Lipomycetales</taxon>
        <taxon>Lipomycetaceae</taxon>
        <taxon>Lipomyces</taxon>
    </lineage>
</organism>
<keyword evidence="2" id="KW-1185">Reference proteome</keyword>
<evidence type="ECO:0000313" key="2">
    <source>
        <dbReference type="Proteomes" id="UP001433508"/>
    </source>
</evidence>
<name>A0ACC3SS61_LIPKO</name>
<proteinExistence type="predicted"/>
<gene>
    <name evidence="1" type="ORF">V1525DRAFT_412895</name>
</gene>
<reference evidence="2" key="1">
    <citation type="journal article" date="2024" name="Front. Bioeng. Biotechnol.">
        <title>Genome-scale model development and genomic sequencing of the oleaginous clade Lipomyces.</title>
        <authorList>
            <person name="Czajka J.J."/>
            <person name="Han Y."/>
            <person name="Kim J."/>
            <person name="Mondo S.J."/>
            <person name="Hofstad B.A."/>
            <person name="Robles A."/>
            <person name="Haridas S."/>
            <person name="Riley R."/>
            <person name="LaButti K."/>
            <person name="Pangilinan J."/>
            <person name="Andreopoulos W."/>
            <person name="Lipzen A."/>
            <person name="Yan J."/>
            <person name="Wang M."/>
            <person name="Ng V."/>
            <person name="Grigoriev I.V."/>
            <person name="Spatafora J.W."/>
            <person name="Magnuson J.K."/>
            <person name="Baker S.E."/>
            <person name="Pomraning K.R."/>
        </authorList>
    </citation>
    <scope>NUCLEOTIDE SEQUENCE [LARGE SCALE GENOMIC DNA]</scope>
    <source>
        <strain evidence="2">CBS 7786</strain>
    </source>
</reference>
<protein>
    <submittedName>
        <fullName evidence="1">Uncharacterized protein</fullName>
    </submittedName>
</protein>
<comment type="caution">
    <text evidence="1">The sequence shown here is derived from an EMBL/GenBank/DDBJ whole genome shotgun (WGS) entry which is preliminary data.</text>
</comment>
<evidence type="ECO:0000313" key="1">
    <source>
        <dbReference type="EMBL" id="KAK9234493.1"/>
    </source>
</evidence>
<accession>A0ACC3SS61</accession>
<dbReference type="Proteomes" id="UP001433508">
    <property type="component" value="Unassembled WGS sequence"/>
</dbReference>